<dbReference type="EMBL" id="JAEACQ010000122">
    <property type="protein sequence ID" value="MBL7625940.1"/>
    <property type="molecule type" value="Genomic_DNA"/>
</dbReference>
<comment type="caution">
    <text evidence="3">The sequence shown here is derived from an EMBL/GenBank/DDBJ whole genome shotgun (WGS) entry which is preliminary data.</text>
</comment>
<keyword evidence="2" id="KW-0812">Transmembrane</keyword>
<sequence length="95" mass="9862">MATQRTRRIPGLILTALLLAAGAASLAVGLIKGPDWGWGDGDTIQRLVVGAALLLVGLGRLPDRTDRVRTDGTGTARTDTERRDAAESAPSASDP</sequence>
<organism evidence="3 4">
    <name type="scientific">Frankia nepalensis</name>
    <dbReference type="NCBI Taxonomy" id="1836974"/>
    <lineage>
        <taxon>Bacteria</taxon>
        <taxon>Bacillati</taxon>
        <taxon>Actinomycetota</taxon>
        <taxon>Actinomycetes</taxon>
        <taxon>Frankiales</taxon>
        <taxon>Frankiaceae</taxon>
        <taxon>Frankia</taxon>
    </lineage>
</organism>
<protein>
    <submittedName>
        <fullName evidence="3">Uncharacterized protein</fullName>
    </submittedName>
</protein>
<gene>
    <name evidence="3" type="ORF">I7412_01850</name>
</gene>
<reference evidence="3" key="1">
    <citation type="submission" date="2020-12" db="EMBL/GenBank/DDBJ databases">
        <title>Genomic characterization of non-nitrogen-fixing Frankia strains.</title>
        <authorList>
            <person name="Carlos-Shanley C."/>
            <person name="Guerra T."/>
            <person name="Hahn D."/>
        </authorList>
    </citation>
    <scope>NUCLEOTIDE SEQUENCE</scope>
    <source>
        <strain evidence="3">CN6</strain>
    </source>
</reference>
<evidence type="ECO:0000313" key="4">
    <source>
        <dbReference type="Proteomes" id="UP000604475"/>
    </source>
</evidence>
<feature type="transmembrane region" description="Helical" evidence="2">
    <location>
        <begin position="43"/>
        <end position="61"/>
    </location>
</feature>
<keyword evidence="4" id="KW-1185">Reference proteome</keyword>
<accession>A0A937R8P4</accession>
<dbReference type="AlphaFoldDB" id="A0A937R8P4"/>
<name>A0A937R8P4_9ACTN</name>
<evidence type="ECO:0000313" key="3">
    <source>
        <dbReference type="EMBL" id="MBL7625940.1"/>
    </source>
</evidence>
<proteinExistence type="predicted"/>
<keyword evidence="2" id="KW-1133">Transmembrane helix</keyword>
<keyword evidence="2" id="KW-0472">Membrane</keyword>
<evidence type="ECO:0000256" key="2">
    <source>
        <dbReference type="SAM" id="Phobius"/>
    </source>
</evidence>
<evidence type="ECO:0000256" key="1">
    <source>
        <dbReference type="SAM" id="MobiDB-lite"/>
    </source>
</evidence>
<feature type="region of interest" description="Disordered" evidence="1">
    <location>
        <begin position="63"/>
        <end position="95"/>
    </location>
</feature>
<dbReference type="RefSeq" id="WP_203003336.1">
    <property type="nucleotide sequence ID" value="NZ_JADWYU010000241.1"/>
</dbReference>
<dbReference type="Proteomes" id="UP000604475">
    <property type="component" value="Unassembled WGS sequence"/>
</dbReference>